<keyword evidence="4" id="KW-1185">Reference proteome</keyword>
<protein>
    <submittedName>
        <fullName evidence="3">NADP-dependent aldehyde dehydrogenase</fullName>
    </submittedName>
</protein>
<evidence type="ECO:0000256" key="1">
    <source>
        <dbReference type="ARBA" id="ARBA00023002"/>
    </source>
</evidence>
<gene>
    <name evidence="3" type="ORF">SAMN02745165_03136</name>
</gene>
<dbReference type="Pfam" id="PF00171">
    <property type="entry name" value="Aldedh"/>
    <property type="match status" value="1"/>
</dbReference>
<dbReference type="AlphaFoldDB" id="A0A1M6M130"/>
<dbReference type="EMBL" id="FQZT01000015">
    <property type="protein sequence ID" value="SHJ77138.1"/>
    <property type="molecule type" value="Genomic_DNA"/>
</dbReference>
<dbReference type="PANTHER" id="PTHR43353:SF3">
    <property type="entry name" value="ALDEHYDE DEHYDROGENASE-RELATED"/>
    <property type="match status" value="1"/>
</dbReference>
<evidence type="ECO:0000259" key="2">
    <source>
        <dbReference type="Pfam" id="PF00171"/>
    </source>
</evidence>
<dbReference type="STRING" id="1122189.SAMN02745165_03136"/>
<proteinExistence type="predicted"/>
<sequence length="508" mass="54016">MELTGSSIIAGEMQTTSADFYAINPVDGEKLQPGFAEADGTLVDAAVTAAERDFDAYRMLPLPERADFLLEIGDQLEAGRSDLVDRAGLETGLPQPRLEGELTRTVNQLKMFADFVRDGAFLQTRIDPAQPDRQPLPRPDLRMTQIPLGPVAVFGASNFPFAFSVAGGDTAAALAAGCPVIVKGHPAHPGTCELAAQAIVAAVKKCGMPQGVFSLLQGSSHQLGGQLVKHPLVRAVAFTGSQAGGRALFDLAANRPVPIPVYAEMGSVNPIYVLPGALAEGGEELANAYADSVALGVGQFCTNPGLLFVVKSPELCSFAAAIEQRMQVAPVAPMLHAGIKRNYRQGFEQLQQRKGINFCAGNAPKGDDCLATPALLQTSGERFLVDPQIAEEVFGPSSVMVVCESIEQMLECATALQGQLTATVHATEGETQTCRKLFSLLERKAGRLLYNGFPTGVEVCHSMVHGGPYPATTDSRSTSVGTEAIRRFLRSICLQNFPPSLLPLELQR</sequence>
<evidence type="ECO:0000313" key="4">
    <source>
        <dbReference type="Proteomes" id="UP000184171"/>
    </source>
</evidence>
<keyword evidence="1" id="KW-0560">Oxidoreductase</keyword>
<dbReference type="Gene3D" id="3.40.605.10">
    <property type="entry name" value="Aldehyde Dehydrogenase, Chain A, domain 1"/>
    <property type="match status" value="1"/>
</dbReference>
<dbReference type="InterPro" id="IPR016163">
    <property type="entry name" value="Ald_DH_C"/>
</dbReference>
<dbReference type="Gene3D" id="3.40.309.10">
    <property type="entry name" value="Aldehyde Dehydrogenase, Chain A, domain 2"/>
    <property type="match status" value="1"/>
</dbReference>
<dbReference type="InterPro" id="IPR016162">
    <property type="entry name" value="Ald_DH_N"/>
</dbReference>
<reference evidence="3 4" key="1">
    <citation type="submission" date="2016-11" db="EMBL/GenBank/DDBJ databases">
        <authorList>
            <person name="Jaros S."/>
            <person name="Januszkiewicz K."/>
            <person name="Wedrychowicz H."/>
        </authorList>
    </citation>
    <scope>NUCLEOTIDE SEQUENCE [LARGE SCALE GENOMIC DNA]</scope>
    <source>
        <strain evidence="3 4">DSM 5091</strain>
    </source>
</reference>
<dbReference type="InterPro" id="IPR050740">
    <property type="entry name" value="Aldehyde_DH_Superfamily"/>
</dbReference>
<accession>A0A1M6M130</accession>
<dbReference type="CDD" id="cd07129">
    <property type="entry name" value="ALDH_KGSADH"/>
    <property type="match status" value="1"/>
</dbReference>
<name>A0A1M6M130_MALRU</name>
<dbReference type="RefSeq" id="WP_072909680.1">
    <property type="nucleotide sequence ID" value="NZ_FQZT01000015.1"/>
</dbReference>
<dbReference type="InterPro" id="IPR015590">
    <property type="entry name" value="Aldehyde_DH_dom"/>
</dbReference>
<feature type="domain" description="Aldehyde dehydrogenase" evidence="2">
    <location>
        <begin position="18"/>
        <end position="457"/>
    </location>
</feature>
<evidence type="ECO:0000313" key="3">
    <source>
        <dbReference type="EMBL" id="SHJ77138.1"/>
    </source>
</evidence>
<dbReference type="GO" id="GO:0016620">
    <property type="term" value="F:oxidoreductase activity, acting on the aldehyde or oxo group of donors, NAD or NADP as acceptor"/>
    <property type="evidence" value="ECO:0007669"/>
    <property type="project" value="InterPro"/>
</dbReference>
<dbReference type="InterPro" id="IPR016161">
    <property type="entry name" value="Ald_DH/histidinol_DH"/>
</dbReference>
<dbReference type="SUPFAM" id="SSF53720">
    <property type="entry name" value="ALDH-like"/>
    <property type="match status" value="1"/>
</dbReference>
<organism evidence="3 4">
    <name type="scientific">Malonomonas rubra DSM 5091</name>
    <dbReference type="NCBI Taxonomy" id="1122189"/>
    <lineage>
        <taxon>Bacteria</taxon>
        <taxon>Pseudomonadati</taxon>
        <taxon>Thermodesulfobacteriota</taxon>
        <taxon>Desulfuromonadia</taxon>
        <taxon>Desulfuromonadales</taxon>
        <taxon>Geopsychrobacteraceae</taxon>
        <taxon>Malonomonas</taxon>
    </lineage>
</organism>
<dbReference type="Proteomes" id="UP000184171">
    <property type="component" value="Unassembled WGS sequence"/>
</dbReference>
<dbReference type="PANTHER" id="PTHR43353">
    <property type="entry name" value="SUCCINATE-SEMIALDEHYDE DEHYDROGENASE, MITOCHONDRIAL"/>
    <property type="match status" value="1"/>
</dbReference>
<dbReference type="InterPro" id="IPR044151">
    <property type="entry name" value="ALDH_KGSADH"/>
</dbReference>